<reference evidence="2 3" key="1">
    <citation type="submission" date="2016-10" db="EMBL/GenBank/DDBJ databases">
        <authorList>
            <person name="de Groot N.N."/>
        </authorList>
    </citation>
    <scope>NUCLEOTIDE SEQUENCE [LARGE SCALE GENOMIC DNA]</scope>
    <source>
        <strain evidence="2 3">DSM 21039</strain>
    </source>
</reference>
<feature type="transmembrane region" description="Helical" evidence="1">
    <location>
        <begin position="21"/>
        <end position="46"/>
    </location>
</feature>
<dbReference type="EMBL" id="FOBB01000005">
    <property type="protein sequence ID" value="SEM55212.1"/>
    <property type="molecule type" value="Genomic_DNA"/>
</dbReference>
<evidence type="ECO:0000256" key="1">
    <source>
        <dbReference type="SAM" id="Phobius"/>
    </source>
</evidence>
<keyword evidence="3" id="KW-1185">Reference proteome</keyword>
<feature type="transmembrane region" description="Helical" evidence="1">
    <location>
        <begin position="52"/>
        <end position="72"/>
    </location>
</feature>
<evidence type="ECO:0000313" key="2">
    <source>
        <dbReference type="EMBL" id="SEM55212.1"/>
    </source>
</evidence>
<dbReference type="AlphaFoldDB" id="A0A1H7Z9E4"/>
<dbReference type="Proteomes" id="UP000198984">
    <property type="component" value="Unassembled WGS sequence"/>
</dbReference>
<protein>
    <submittedName>
        <fullName evidence="2">Uncharacterized protein</fullName>
    </submittedName>
</protein>
<keyword evidence="1" id="KW-0812">Transmembrane</keyword>
<sequence length="333" mass="37303">MPQKGLTKTRWTIDDARIIIYPYRVFLIFSVVLGVLFGGLLFLFTIVERSSANTMGSVALLLAAIVILFLAYSRTQIIFDRATGTMQQKILGLIPVRNIPFDRLHGVNTVTQQYGGFNFRIFSKNNKYGKGITISSGYGKETDPNAVAFSQEVIPLIHEYIAQYAPLTEHTNSTITAYQYFNENAGVYTLKNQKAGTIIMGIALLALGIHECTGTPWMKTDSSTGRIVLLLCCFGLGLIFLLAAFTRIILNPAARTIERISPIGLGNKKYAFDDFSGFRTVRKSYNMVYAGTEVQMYFTPPNVKQPQIVVVSTIRQSRKIERFIEEIKSIMEK</sequence>
<organism evidence="2 3">
    <name type="scientific">Chitinophaga rupis</name>
    <dbReference type="NCBI Taxonomy" id="573321"/>
    <lineage>
        <taxon>Bacteria</taxon>
        <taxon>Pseudomonadati</taxon>
        <taxon>Bacteroidota</taxon>
        <taxon>Chitinophagia</taxon>
        <taxon>Chitinophagales</taxon>
        <taxon>Chitinophagaceae</taxon>
        <taxon>Chitinophaga</taxon>
    </lineage>
</organism>
<keyword evidence="1" id="KW-1133">Transmembrane helix</keyword>
<keyword evidence="1" id="KW-0472">Membrane</keyword>
<accession>A0A1H7Z9E4</accession>
<gene>
    <name evidence="2" type="ORF">SAMN04488505_10517</name>
</gene>
<evidence type="ECO:0000313" key="3">
    <source>
        <dbReference type="Proteomes" id="UP000198984"/>
    </source>
</evidence>
<dbReference type="RefSeq" id="WP_089915879.1">
    <property type="nucleotide sequence ID" value="NZ_FOBB01000005.1"/>
</dbReference>
<feature type="transmembrane region" description="Helical" evidence="1">
    <location>
        <begin position="227"/>
        <end position="250"/>
    </location>
</feature>
<dbReference type="OrthoDB" id="667067at2"/>
<name>A0A1H7Z9E4_9BACT</name>
<proteinExistence type="predicted"/>